<evidence type="ECO:0000256" key="5">
    <source>
        <dbReference type="ARBA" id="ARBA00023136"/>
    </source>
</evidence>
<dbReference type="GO" id="GO:0030424">
    <property type="term" value="C:axon"/>
    <property type="evidence" value="ECO:0007669"/>
    <property type="project" value="TreeGrafter"/>
</dbReference>
<evidence type="ECO:0000256" key="2">
    <source>
        <dbReference type="ARBA" id="ARBA00022475"/>
    </source>
</evidence>
<dbReference type="GO" id="GO:0005886">
    <property type="term" value="C:plasma membrane"/>
    <property type="evidence" value="ECO:0007669"/>
    <property type="project" value="UniProtKB-SubCell"/>
</dbReference>
<organism evidence="9">
    <name type="scientific">Anopheles coluzzii</name>
    <name type="common">African malaria mosquito</name>
    <dbReference type="NCBI Taxonomy" id="1518534"/>
    <lineage>
        <taxon>Eukaryota</taxon>
        <taxon>Metazoa</taxon>
        <taxon>Ecdysozoa</taxon>
        <taxon>Arthropoda</taxon>
        <taxon>Hexapoda</taxon>
        <taxon>Insecta</taxon>
        <taxon>Pterygota</taxon>
        <taxon>Neoptera</taxon>
        <taxon>Endopterygota</taxon>
        <taxon>Diptera</taxon>
        <taxon>Nematocera</taxon>
        <taxon>Culicoidea</taxon>
        <taxon>Culicidae</taxon>
        <taxon>Anophelinae</taxon>
        <taxon>Anopheles</taxon>
    </lineage>
</organism>
<evidence type="ECO:0000256" key="7">
    <source>
        <dbReference type="ARBA" id="ARBA00023224"/>
    </source>
</evidence>
<feature type="transmembrane region" description="Helical" evidence="8">
    <location>
        <begin position="270"/>
        <end position="292"/>
    </location>
</feature>
<protein>
    <recommendedName>
        <fullName evidence="8">Gustatory receptor</fullName>
    </recommendedName>
</protein>
<dbReference type="PANTHER" id="PTHR21143">
    <property type="entry name" value="INVERTEBRATE GUSTATORY RECEPTOR"/>
    <property type="match status" value="1"/>
</dbReference>
<evidence type="ECO:0000256" key="3">
    <source>
        <dbReference type="ARBA" id="ARBA00022692"/>
    </source>
</evidence>
<proteinExistence type="inferred from homology"/>
<evidence type="ECO:0000256" key="4">
    <source>
        <dbReference type="ARBA" id="ARBA00022989"/>
    </source>
</evidence>
<reference evidence="9" key="1">
    <citation type="submission" date="2022-08" db="UniProtKB">
        <authorList>
            <consortium name="EnsemblMetazoa"/>
        </authorList>
    </citation>
    <scope>IDENTIFICATION</scope>
</reference>
<dbReference type="GO" id="GO:0008049">
    <property type="term" value="P:male courtship behavior"/>
    <property type="evidence" value="ECO:0007669"/>
    <property type="project" value="TreeGrafter"/>
</dbReference>
<feature type="transmembrane region" description="Helical" evidence="8">
    <location>
        <begin position="77"/>
        <end position="96"/>
    </location>
</feature>
<dbReference type="EnsemblMetazoa" id="ACOM035042-RA">
    <property type="protein sequence ID" value="ACOM035042-PA.1"/>
    <property type="gene ID" value="ACOM035042"/>
</dbReference>
<evidence type="ECO:0000256" key="6">
    <source>
        <dbReference type="ARBA" id="ARBA00023170"/>
    </source>
</evidence>
<dbReference type="GO" id="GO:0007165">
    <property type="term" value="P:signal transduction"/>
    <property type="evidence" value="ECO:0007669"/>
    <property type="project" value="UniProtKB-KW"/>
</dbReference>
<feature type="transmembrane region" description="Helical" evidence="8">
    <location>
        <begin position="345"/>
        <end position="365"/>
    </location>
</feature>
<sequence>MENPAAKSNFWAKIIGLQLHDSYETETNGKTPSLSIVRILYSIILFGAYLVGLYKAVELTFVVEFAANSPSIFKFAYMTQIYSGVLATIICYASLWRTDRMKCIYIEGIQGSNVKINDRYYQFRNMQIPIKYSILVPFSIGMLIILSVCEAYAQYNHGYYFTIITIVYPLWMFHITILEFTTLVKSTECILTKLNWMLDTFLESLQRQSTPSVTLKGEKNPTNKVYPLNRRPFVQEHELISGERLTYMFVIHENVAKLAEFINGAYSTQIIAIVTVTFVNTLFGFFIVTKLFKSASLLHKLLQYKSNYFIDDQALFERSKAIALQLLHRKRFSLFDGSGLFRLDFTFIFSVFSAATSYLIVLLQFDLSKDLEKSTITA</sequence>
<keyword evidence="6 8" id="KW-0675">Receptor</keyword>
<dbReference type="InterPro" id="IPR013604">
    <property type="entry name" value="7TM_chemorcpt"/>
</dbReference>
<comment type="function">
    <text evidence="8">Gustatory receptor which mediates acceptance or avoidance behavior, depending on its substrates.</text>
</comment>
<feature type="transmembrane region" description="Helical" evidence="8">
    <location>
        <begin position="39"/>
        <end position="57"/>
    </location>
</feature>
<comment type="similarity">
    <text evidence="8">Belongs to the insect chemoreceptor superfamily. Gustatory receptor (GR) family.</text>
</comment>
<feature type="transmembrane region" description="Helical" evidence="8">
    <location>
        <begin position="132"/>
        <end position="153"/>
    </location>
</feature>
<dbReference type="GO" id="GO:0043025">
    <property type="term" value="C:neuronal cell body"/>
    <property type="evidence" value="ECO:0007669"/>
    <property type="project" value="TreeGrafter"/>
</dbReference>
<dbReference type="Pfam" id="PF08395">
    <property type="entry name" value="7tm_7"/>
    <property type="match status" value="2"/>
</dbReference>
<dbReference type="GO" id="GO:0050909">
    <property type="term" value="P:sensory perception of taste"/>
    <property type="evidence" value="ECO:0007669"/>
    <property type="project" value="InterPro"/>
</dbReference>
<dbReference type="VEuPathDB" id="VectorBase:ACON2_039202"/>
<dbReference type="PANTHER" id="PTHR21143:SF132">
    <property type="entry name" value="GUSTATORY AND PHEROMONE RECEPTOR 33A"/>
    <property type="match status" value="1"/>
</dbReference>
<keyword evidence="3 8" id="KW-0812">Transmembrane</keyword>
<accession>A0A8W7PQE4</accession>
<dbReference type="AlphaFoldDB" id="A0A8W7PQE4"/>
<evidence type="ECO:0000256" key="1">
    <source>
        <dbReference type="ARBA" id="ARBA00004651"/>
    </source>
</evidence>
<keyword evidence="2 8" id="KW-1003">Cell membrane</keyword>
<dbReference type="GO" id="GO:0007635">
    <property type="term" value="P:chemosensory behavior"/>
    <property type="evidence" value="ECO:0007669"/>
    <property type="project" value="TreeGrafter"/>
</dbReference>
<comment type="subcellular location">
    <subcellularLocation>
        <location evidence="1 8">Cell membrane</location>
        <topology evidence="1 8">Multi-pass membrane protein</topology>
    </subcellularLocation>
</comment>
<feature type="transmembrane region" description="Helical" evidence="8">
    <location>
        <begin position="159"/>
        <end position="178"/>
    </location>
</feature>
<keyword evidence="7 8" id="KW-0807">Transducer</keyword>
<dbReference type="Proteomes" id="UP000075882">
    <property type="component" value="Unassembled WGS sequence"/>
</dbReference>
<comment type="caution">
    <text evidence="8">Lacks conserved residue(s) required for the propagation of feature annotation.</text>
</comment>
<name>A0A8W7PQE4_ANOCL</name>
<keyword evidence="4 8" id="KW-1133">Transmembrane helix</keyword>
<evidence type="ECO:0000256" key="8">
    <source>
        <dbReference type="RuleBase" id="RU363108"/>
    </source>
</evidence>
<dbReference type="GO" id="GO:0030425">
    <property type="term" value="C:dendrite"/>
    <property type="evidence" value="ECO:0007669"/>
    <property type="project" value="TreeGrafter"/>
</dbReference>
<keyword evidence="5 8" id="KW-0472">Membrane</keyword>
<evidence type="ECO:0000313" key="9">
    <source>
        <dbReference type="EnsemblMetazoa" id="ACOM035042-PA.1"/>
    </source>
</evidence>